<dbReference type="SMART" id="SM00028">
    <property type="entry name" value="TPR"/>
    <property type="match status" value="3"/>
</dbReference>
<dbReference type="STRING" id="1458307.OSB_32650"/>
<accession>A0A0K0YA18</accession>
<name>A0A0K0YA18_9RHOB</name>
<sequence length="456" mass="50806">MAAETLADLRTKSVDAHKAGRHEDALEGYTRFLQHRPADAGIWTNLGALYRAIGRHEMGRTAQIRAHALAPDDIGVLNNYSNILSDLGDYEHSIELRKKSLKLDPSHVMHHAMIGRCLRGLGLYQDAIDYLTPMIKAHPEENEIKLQLAFAQLGAGQYGAAFRTYDARWNSDELDQPQLPFPKWKEGASIEGKTLLILPEQGFGDMVLLARFIPLIVDMGAKVRLVVKKPLLRLFEGMDGVDWVGPAASKDDPVDMWLSLMDMPKLVIGPSENGDVPSPTKLTIPADSVERAKRLTSKHSDMFKVGVVWSGSATYKGNTFRSFTHREFLPMVNTLNVQLFSLYKGPFLEAFQKDGSAGLIIDTASTDRDFADCAATMKEMDLIITSDTATAHIAGSLGVPVWVMLHWDAFWVYRHKGDTTQWYPSMRLFRQAKPQDWASAFDAANKALVKEVSKHG</sequence>
<proteinExistence type="predicted"/>
<keyword evidence="2" id="KW-1185">Reference proteome</keyword>
<evidence type="ECO:0000313" key="2">
    <source>
        <dbReference type="Proteomes" id="UP000067444"/>
    </source>
</evidence>
<dbReference type="EMBL" id="CP012160">
    <property type="protein sequence ID" value="AKS47778.1"/>
    <property type="molecule type" value="Genomic_DNA"/>
</dbReference>
<dbReference type="Pfam" id="PF13181">
    <property type="entry name" value="TPR_8"/>
    <property type="match status" value="1"/>
</dbReference>
<reference evidence="1 2" key="1">
    <citation type="journal article" date="2015" name="Genome Announc.">
        <title>Closed Genome Sequence of Octadecabacter temperatus SB1, the First Mesophilic Species of the Genus Octadecabacter.</title>
        <authorList>
            <person name="Voget S."/>
            <person name="Billerbeck S."/>
            <person name="Simon M."/>
            <person name="Daniel R."/>
        </authorList>
    </citation>
    <scope>NUCLEOTIDE SEQUENCE [LARGE SCALE GENOMIC DNA]</scope>
    <source>
        <strain evidence="1 2">SB1</strain>
    </source>
</reference>
<dbReference type="OrthoDB" id="6193797at2"/>
<dbReference type="PANTHER" id="PTHR44749:SF1">
    <property type="entry name" value="TETRATRICOPEPTIDE-LIKE HELICAL DOMAIN-CONTAINING PROTEIN"/>
    <property type="match status" value="1"/>
</dbReference>
<dbReference type="PANTHER" id="PTHR44749">
    <property type="entry name" value="SUPPRESSOR OF RPS4-RLD 1"/>
    <property type="match status" value="1"/>
</dbReference>
<dbReference type="Gene3D" id="3.40.50.2000">
    <property type="entry name" value="Glycogen Phosphorylase B"/>
    <property type="match status" value="1"/>
</dbReference>
<evidence type="ECO:0000313" key="1">
    <source>
        <dbReference type="EMBL" id="AKS47778.1"/>
    </source>
</evidence>
<dbReference type="SUPFAM" id="SSF48452">
    <property type="entry name" value="TPR-like"/>
    <property type="match status" value="1"/>
</dbReference>
<dbReference type="Proteomes" id="UP000067444">
    <property type="component" value="Chromosome"/>
</dbReference>
<dbReference type="InterPro" id="IPR044650">
    <property type="entry name" value="SRFR1-like"/>
</dbReference>
<dbReference type="RefSeq" id="WP_049835930.1">
    <property type="nucleotide sequence ID" value="NZ_CP012160.1"/>
</dbReference>
<dbReference type="GO" id="GO:0045892">
    <property type="term" value="P:negative regulation of DNA-templated transcription"/>
    <property type="evidence" value="ECO:0007669"/>
    <property type="project" value="InterPro"/>
</dbReference>
<protein>
    <submittedName>
        <fullName evidence="1">Tetratricopeptide repeat protein</fullName>
    </submittedName>
</protein>
<gene>
    <name evidence="1" type="ORF">OSB_32650</name>
</gene>
<dbReference type="SUPFAM" id="SSF53756">
    <property type="entry name" value="UDP-Glycosyltransferase/glycogen phosphorylase"/>
    <property type="match status" value="1"/>
</dbReference>
<organism evidence="1 2">
    <name type="scientific">Octadecabacter temperatus</name>
    <dbReference type="NCBI Taxonomy" id="1458307"/>
    <lineage>
        <taxon>Bacteria</taxon>
        <taxon>Pseudomonadati</taxon>
        <taxon>Pseudomonadota</taxon>
        <taxon>Alphaproteobacteria</taxon>
        <taxon>Rhodobacterales</taxon>
        <taxon>Roseobacteraceae</taxon>
        <taxon>Octadecabacter</taxon>
    </lineage>
</organism>
<dbReference type="AlphaFoldDB" id="A0A0K0YA18"/>
<dbReference type="PATRIC" id="fig|1458307.3.peg.3288"/>
<dbReference type="InterPro" id="IPR019734">
    <property type="entry name" value="TPR_rpt"/>
</dbReference>
<dbReference type="Gene3D" id="1.25.40.10">
    <property type="entry name" value="Tetratricopeptide repeat domain"/>
    <property type="match status" value="1"/>
</dbReference>
<dbReference type="KEGG" id="otm:OSB_32650"/>
<dbReference type="InterPro" id="IPR011990">
    <property type="entry name" value="TPR-like_helical_dom_sf"/>
</dbReference>
<dbReference type="PROSITE" id="PS50005">
    <property type="entry name" value="TPR"/>
    <property type="match status" value="1"/>
</dbReference>